<reference evidence="2 3" key="1">
    <citation type="journal article" date="2008" name="Science">
        <title>The Physcomitrella genome reveals evolutionary insights into the conquest of land by plants.</title>
        <authorList>
            <person name="Rensing S."/>
            <person name="Lang D."/>
            <person name="Zimmer A."/>
            <person name="Terry A."/>
            <person name="Salamov A."/>
            <person name="Shapiro H."/>
            <person name="Nishiyama T."/>
            <person name="Perroud P.-F."/>
            <person name="Lindquist E."/>
            <person name="Kamisugi Y."/>
            <person name="Tanahashi T."/>
            <person name="Sakakibara K."/>
            <person name="Fujita T."/>
            <person name="Oishi K."/>
            <person name="Shin-I T."/>
            <person name="Kuroki Y."/>
            <person name="Toyoda A."/>
            <person name="Suzuki Y."/>
            <person name="Hashimoto A."/>
            <person name="Yamaguchi K."/>
            <person name="Sugano A."/>
            <person name="Kohara Y."/>
            <person name="Fujiyama A."/>
            <person name="Anterola A."/>
            <person name="Aoki S."/>
            <person name="Ashton N."/>
            <person name="Barbazuk W.B."/>
            <person name="Barker E."/>
            <person name="Bennetzen J."/>
            <person name="Bezanilla M."/>
            <person name="Blankenship R."/>
            <person name="Cho S.H."/>
            <person name="Dutcher S."/>
            <person name="Estelle M."/>
            <person name="Fawcett J.A."/>
            <person name="Gundlach H."/>
            <person name="Hanada K."/>
            <person name="Heyl A."/>
            <person name="Hicks K.A."/>
            <person name="Hugh J."/>
            <person name="Lohr M."/>
            <person name="Mayer K."/>
            <person name="Melkozernov A."/>
            <person name="Murata T."/>
            <person name="Nelson D."/>
            <person name="Pils B."/>
            <person name="Prigge M."/>
            <person name="Reiss B."/>
            <person name="Renner T."/>
            <person name="Rombauts S."/>
            <person name="Rushton P."/>
            <person name="Sanderfoot A."/>
            <person name="Schween G."/>
            <person name="Shiu S.-H."/>
            <person name="Stueber K."/>
            <person name="Theodoulou F.L."/>
            <person name="Tu H."/>
            <person name="Van de Peer Y."/>
            <person name="Verrier P.J."/>
            <person name="Waters E."/>
            <person name="Wood A."/>
            <person name="Yang L."/>
            <person name="Cove D."/>
            <person name="Cuming A."/>
            <person name="Hasebe M."/>
            <person name="Lucas S."/>
            <person name="Mishler D.B."/>
            <person name="Reski R."/>
            <person name="Grigoriev I."/>
            <person name="Quatrano R.S."/>
            <person name="Boore J.L."/>
        </authorList>
    </citation>
    <scope>NUCLEOTIDE SEQUENCE [LARGE SCALE GENOMIC DNA]</scope>
    <source>
        <strain evidence="2 3">cv. Gransden 2004</strain>
    </source>
</reference>
<keyword evidence="3" id="KW-1185">Reference proteome</keyword>
<name>A0A7I4F584_PHYPA</name>
<reference evidence="2" key="3">
    <citation type="submission" date="2020-12" db="UniProtKB">
        <authorList>
            <consortium name="EnsemblPlants"/>
        </authorList>
    </citation>
    <scope>IDENTIFICATION</scope>
</reference>
<sequence>MRLPWGEAFPHRPALSTTQVSSVFKRVHMSTMSSSSASKRPEITRGQSAHHRGVANKWIVCSRHCLGPHVPLRVLNQC</sequence>
<reference evidence="2 3" key="2">
    <citation type="journal article" date="2018" name="Plant J.">
        <title>The Physcomitrella patens chromosome-scale assembly reveals moss genome structure and evolution.</title>
        <authorList>
            <person name="Lang D."/>
            <person name="Ullrich K.K."/>
            <person name="Murat F."/>
            <person name="Fuchs J."/>
            <person name="Jenkins J."/>
            <person name="Haas F.B."/>
            <person name="Piednoel M."/>
            <person name="Gundlach H."/>
            <person name="Van Bel M."/>
            <person name="Meyberg R."/>
            <person name="Vives C."/>
            <person name="Morata J."/>
            <person name="Symeonidi A."/>
            <person name="Hiss M."/>
            <person name="Muchero W."/>
            <person name="Kamisugi Y."/>
            <person name="Saleh O."/>
            <person name="Blanc G."/>
            <person name="Decker E.L."/>
            <person name="van Gessel N."/>
            <person name="Grimwood J."/>
            <person name="Hayes R.D."/>
            <person name="Graham S.W."/>
            <person name="Gunter L.E."/>
            <person name="McDaniel S.F."/>
            <person name="Hoernstein S.N.W."/>
            <person name="Larsson A."/>
            <person name="Li F.W."/>
            <person name="Perroud P.F."/>
            <person name="Phillips J."/>
            <person name="Ranjan P."/>
            <person name="Rokshar D.S."/>
            <person name="Rothfels C.J."/>
            <person name="Schneider L."/>
            <person name="Shu S."/>
            <person name="Stevenson D.W."/>
            <person name="Thummler F."/>
            <person name="Tillich M."/>
            <person name="Villarreal Aguilar J.C."/>
            <person name="Widiez T."/>
            <person name="Wong G.K."/>
            <person name="Wymore A."/>
            <person name="Zhang Y."/>
            <person name="Zimmer A.D."/>
            <person name="Quatrano R.S."/>
            <person name="Mayer K.F.X."/>
            <person name="Goodstein D."/>
            <person name="Casacuberta J.M."/>
            <person name="Vandepoele K."/>
            <person name="Reski R."/>
            <person name="Cuming A.C."/>
            <person name="Tuskan G.A."/>
            <person name="Maumus F."/>
            <person name="Salse J."/>
            <person name="Schmutz J."/>
            <person name="Rensing S.A."/>
        </authorList>
    </citation>
    <scope>NUCLEOTIDE SEQUENCE [LARGE SCALE GENOMIC DNA]</scope>
    <source>
        <strain evidence="2 3">cv. Gransden 2004</strain>
    </source>
</reference>
<dbReference type="EnsemblPlants" id="Pp3c15_18460V3.2">
    <property type="protein sequence ID" value="Pp3c15_18460V3.2"/>
    <property type="gene ID" value="Pp3c15_18460"/>
</dbReference>
<dbReference type="Gramene" id="Pp3c15_18460V3.2">
    <property type="protein sequence ID" value="Pp3c15_18460V3.2"/>
    <property type="gene ID" value="Pp3c15_18460"/>
</dbReference>
<accession>A0A7I4F584</accession>
<dbReference type="AlphaFoldDB" id="A0A7I4F584"/>
<organism evidence="2 3">
    <name type="scientific">Physcomitrium patens</name>
    <name type="common">Spreading-leaved earth moss</name>
    <name type="synonym">Physcomitrella patens</name>
    <dbReference type="NCBI Taxonomy" id="3218"/>
    <lineage>
        <taxon>Eukaryota</taxon>
        <taxon>Viridiplantae</taxon>
        <taxon>Streptophyta</taxon>
        <taxon>Embryophyta</taxon>
        <taxon>Bryophyta</taxon>
        <taxon>Bryophytina</taxon>
        <taxon>Bryopsida</taxon>
        <taxon>Funariidae</taxon>
        <taxon>Funariales</taxon>
        <taxon>Funariaceae</taxon>
        <taxon>Physcomitrium</taxon>
    </lineage>
</organism>
<evidence type="ECO:0000256" key="1">
    <source>
        <dbReference type="SAM" id="MobiDB-lite"/>
    </source>
</evidence>
<evidence type="ECO:0000313" key="3">
    <source>
        <dbReference type="Proteomes" id="UP000006727"/>
    </source>
</evidence>
<dbReference type="Proteomes" id="UP000006727">
    <property type="component" value="Chromosome 15"/>
</dbReference>
<feature type="region of interest" description="Disordered" evidence="1">
    <location>
        <begin position="31"/>
        <end position="51"/>
    </location>
</feature>
<protein>
    <submittedName>
        <fullName evidence="2">Uncharacterized protein</fullName>
    </submittedName>
</protein>
<proteinExistence type="predicted"/>
<evidence type="ECO:0000313" key="2">
    <source>
        <dbReference type="EnsemblPlants" id="Pp3c15_18460V3.2"/>
    </source>
</evidence>
<dbReference type="EMBL" id="ABEU02000015">
    <property type="status" value="NOT_ANNOTATED_CDS"/>
    <property type="molecule type" value="Genomic_DNA"/>
</dbReference>